<reference evidence="3" key="1">
    <citation type="journal article" date="2019" name="Int. J. Syst. Evol. Microbiol.">
        <title>The Global Catalogue of Microorganisms (GCM) 10K type strain sequencing project: providing services to taxonomists for standard genome sequencing and annotation.</title>
        <authorList>
            <consortium name="The Broad Institute Genomics Platform"/>
            <consortium name="The Broad Institute Genome Sequencing Center for Infectious Disease"/>
            <person name="Wu L."/>
            <person name="Ma J."/>
        </authorList>
    </citation>
    <scope>NUCLEOTIDE SEQUENCE [LARGE SCALE GENOMIC DNA]</scope>
    <source>
        <strain evidence="3">JCM 32148</strain>
    </source>
</reference>
<dbReference type="EMBL" id="JBHTHM010000040">
    <property type="protein sequence ID" value="MFD0782762.1"/>
    <property type="molecule type" value="Genomic_DNA"/>
</dbReference>
<keyword evidence="1" id="KW-1133">Transmembrane helix</keyword>
<gene>
    <name evidence="2" type="ORF">ACFQZ8_02300</name>
</gene>
<feature type="transmembrane region" description="Helical" evidence="1">
    <location>
        <begin position="134"/>
        <end position="156"/>
    </location>
</feature>
<dbReference type="Proteomes" id="UP001597053">
    <property type="component" value="Unassembled WGS sequence"/>
</dbReference>
<name>A0ABW2ZVW1_9ACTN</name>
<keyword evidence="3" id="KW-1185">Reference proteome</keyword>
<sequence>MSPSWLGVLVAAVLVAVTAAALAPVNGDYYHVFIYNDPQTNEELYEEVMIDVFMAHTSGFLWGQIIALILGAFLAAKVRRMPRAVASAVCAGLLLAAVNFTVAWQSAAGVRQRITWWNENHPGFLPTDPLSDDGFHHVLAVGLASFPVAAIAGGGLGTLITPLLRLPAVVVATLTILAAVPYGAIAAVVGWFAAAADGEPATLFALLAILPPAAVTPSAVRTAIGDHGGAFTNTMLIGGVVWALLLLVAGRLARRRRSRSGR</sequence>
<keyword evidence="1" id="KW-0812">Transmembrane</keyword>
<feature type="transmembrane region" description="Helical" evidence="1">
    <location>
        <begin position="168"/>
        <end position="194"/>
    </location>
</feature>
<feature type="transmembrane region" description="Helical" evidence="1">
    <location>
        <begin position="235"/>
        <end position="253"/>
    </location>
</feature>
<organism evidence="2 3">
    <name type="scientific">Micromonospora azadirachtae</name>
    <dbReference type="NCBI Taxonomy" id="1970735"/>
    <lineage>
        <taxon>Bacteria</taxon>
        <taxon>Bacillati</taxon>
        <taxon>Actinomycetota</taxon>
        <taxon>Actinomycetes</taxon>
        <taxon>Micromonosporales</taxon>
        <taxon>Micromonosporaceae</taxon>
        <taxon>Micromonospora</taxon>
    </lineage>
</organism>
<comment type="caution">
    <text evidence="2">The sequence shown here is derived from an EMBL/GenBank/DDBJ whole genome shotgun (WGS) entry which is preliminary data.</text>
</comment>
<protein>
    <submittedName>
        <fullName evidence="2">Uncharacterized protein</fullName>
    </submittedName>
</protein>
<evidence type="ECO:0000313" key="3">
    <source>
        <dbReference type="Proteomes" id="UP001597053"/>
    </source>
</evidence>
<feature type="transmembrane region" description="Helical" evidence="1">
    <location>
        <begin position="59"/>
        <end position="78"/>
    </location>
</feature>
<evidence type="ECO:0000313" key="2">
    <source>
        <dbReference type="EMBL" id="MFD0782762.1"/>
    </source>
</evidence>
<proteinExistence type="predicted"/>
<evidence type="ECO:0000256" key="1">
    <source>
        <dbReference type="SAM" id="Phobius"/>
    </source>
</evidence>
<feature type="transmembrane region" description="Helical" evidence="1">
    <location>
        <begin position="85"/>
        <end position="107"/>
    </location>
</feature>
<keyword evidence="1" id="KW-0472">Membrane</keyword>
<accession>A0ABW2ZVW1</accession>